<name>A0ABV0BH71_9HYPH</name>
<dbReference type="EMBL" id="JBBYXI010000002">
    <property type="protein sequence ID" value="MEN3930303.1"/>
    <property type="molecule type" value="Genomic_DNA"/>
</dbReference>
<protein>
    <submittedName>
        <fullName evidence="7">Translocation/assembly module TamB domain-containing protein</fullName>
    </submittedName>
</protein>
<dbReference type="PANTHER" id="PTHR36985">
    <property type="entry name" value="TRANSLOCATION AND ASSEMBLY MODULE SUBUNIT TAMB"/>
    <property type="match status" value="1"/>
</dbReference>
<evidence type="ECO:0000256" key="2">
    <source>
        <dbReference type="ARBA" id="ARBA00022692"/>
    </source>
</evidence>
<sequence length="1445" mass="150681">MIQQPKRKPRRKLKITLYSLLVLVVAIAGGAYIFASWQGKDGSTYLSNLIASTLSGNGNKVEIGSVEGALSSRIVLRNLKMTDKDGVWLNLDQAELRWNRSTLLTGKLSVDVLEIGNLEVLRKPILEASHEVKEEEETTSSSGFPELPVKVVVKKFRLAEAALGEPVLGTEARLTMDGLAELGDPSEGLSLSLAIRRLDAPGVIGAALSYVPNSQTLSIDLRHDEPAGGLAARLMNLEGLPPVKLTLQGQGALDNFKADLNYVAGDKLGATGVATLLRAGAGRNLAIHSEARIEALMPLPASLLVAGTTKIDGGIFFGDDKSVSINGFDIVSDLARFQLTGRISPEKTLDLKLTAGAIVGADGKTKAEGGELERLTLDTTIKGALTAPVIQTQLDMAGLKTPDATLDKGHLTVAAAPVGEAAAERWAIKADIGLDGFATTQKQWASATGSSLKLTLDAERNEKGIFDVKVFDVTTPTVNANYLGRVSPNGANGTLKVNASDMSAFSGVTGNPMRGQAQLNTKISGRFAKGMTIETDGSLKDISFGIPAVDGLLLGQASLRGTTHVAGHNIDVRDMRLETANLKTVLNGLISEEKADAKLQLSIANLAKVDSNLAGSLKAEGTLTGKGESPDLKLVVSTDKALAMGQPVRGLMLEANALDLLGALDANLKMSGEIGPRKLNGYASLKRPSPDTIKLDDINFSFGSALINGALSADKGLAQGKIKVQADNLDELSTLALTKLSGSFNADIELTADNGQQSGRFIAKGRGIDAAGINIKVLDADISASDLYKKPVLNGYLTGNNWLLNGQSVETVSLKATGDASASIINLQANAQGLNISSQAKVEPGEAIDITLANLAVKRGSRAITLAKPAKISVANDNLSIAGLTIASNGGQVDVDGVVGTANNKASNLKIDFRKLPLSIAGLAVPSLELSGAIDGQVQITGPIAKPQGHYNLKVSGVMTPEIRQAGLSAIDTTLKGQLKGNETAFDALVSMGRAGQLSINGTAPIDPAAKMAIKVKGQLNAAAANSMLSASGQQVNGKVDVDASITGTASKPSIAGQAVLSGASFTDNLNGVKLNNIQGRITGQGDTVVIERLTAQTRNNGSIDISGRVEVAPAKGFPGAFKIKANRAELVSSELVTAVSNMALDMSGPLAEKPQITGRLDIVKMEVTLPNRLPATAQPLPNAKHIAPPPKVKARLDAERKAREKAKKSAPFDARLDLLVSAPNQIFIRGQGVDAEVGGELRISGTSRDPKTLGGFEMRRGKLTIIGQRLDFTRGKLTFSGDLTPELDFLAQTQAGEVTAKVAVTGPANQPEFDLSSTPELPRDEVLSRLLFAKSSGSLSPFQALQLAQAIAQLSGAGGPDVFDETRKALGLDSLDITAGSSGGPAVGASRYINDRISVGVRAGAKPEDNAATINVDITKRLKFQGEVGASGDTSVGVGAEWEY</sequence>
<organism evidence="7 8">
    <name type="scientific">Hohaiivirga grylli</name>
    <dbReference type="NCBI Taxonomy" id="3133970"/>
    <lineage>
        <taxon>Bacteria</taxon>
        <taxon>Pseudomonadati</taxon>
        <taxon>Pseudomonadota</taxon>
        <taxon>Alphaproteobacteria</taxon>
        <taxon>Hyphomicrobiales</taxon>
        <taxon>Methylobacteriaceae</taxon>
        <taxon>Hohaiivirga</taxon>
    </lineage>
</organism>
<evidence type="ECO:0000313" key="8">
    <source>
        <dbReference type="Proteomes" id="UP001418637"/>
    </source>
</evidence>
<evidence type="ECO:0000256" key="5">
    <source>
        <dbReference type="SAM" id="Phobius"/>
    </source>
</evidence>
<keyword evidence="3 5" id="KW-1133">Transmembrane helix</keyword>
<comment type="subcellular location">
    <subcellularLocation>
        <location evidence="1">Membrane</location>
        <topology evidence="1">Single-pass membrane protein</topology>
    </subcellularLocation>
</comment>
<evidence type="ECO:0000259" key="6">
    <source>
        <dbReference type="Pfam" id="PF04357"/>
    </source>
</evidence>
<gene>
    <name evidence="7" type="ORF">WJT86_04410</name>
</gene>
<proteinExistence type="predicted"/>
<keyword evidence="4 5" id="KW-0472">Membrane</keyword>
<feature type="domain" description="Translocation and assembly module TamB C-terminal" evidence="6">
    <location>
        <begin position="1092"/>
        <end position="1439"/>
    </location>
</feature>
<accession>A0ABV0BH71</accession>
<dbReference type="RefSeq" id="WP_346336311.1">
    <property type="nucleotide sequence ID" value="NZ_JBBYXI010000002.1"/>
</dbReference>
<evidence type="ECO:0000256" key="3">
    <source>
        <dbReference type="ARBA" id="ARBA00022989"/>
    </source>
</evidence>
<dbReference type="Pfam" id="PF04357">
    <property type="entry name" value="TamB"/>
    <property type="match status" value="1"/>
</dbReference>
<dbReference type="PANTHER" id="PTHR36985:SF1">
    <property type="entry name" value="TRANSLOCATION AND ASSEMBLY MODULE SUBUNIT TAMB"/>
    <property type="match status" value="1"/>
</dbReference>
<dbReference type="Proteomes" id="UP001418637">
    <property type="component" value="Unassembled WGS sequence"/>
</dbReference>
<reference evidence="7 8" key="1">
    <citation type="submission" date="2024-04" db="EMBL/GenBank/DDBJ databases">
        <title>A novel species isolated from cricket.</title>
        <authorList>
            <person name="Wang H.-C."/>
        </authorList>
    </citation>
    <scope>NUCLEOTIDE SEQUENCE [LARGE SCALE GENOMIC DNA]</scope>
    <source>
        <strain evidence="7 8">WL0021</strain>
    </source>
</reference>
<dbReference type="InterPro" id="IPR007452">
    <property type="entry name" value="TamB_C"/>
</dbReference>
<evidence type="ECO:0000313" key="7">
    <source>
        <dbReference type="EMBL" id="MEN3930303.1"/>
    </source>
</evidence>
<evidence type="ECO:0000256" key="4">
    <source>
        <dbReference type="ARBA" id="ARBA00023136"/>
    </source>
</evidence>
<keyword evidence="2 5" id="KW-0812">Transmembrane</keyword>
<feature type="transmembrane region" description="Helical" evidence="5">
    <location>
        <begin position="15"/>
        <end position="37"/>
    </location>
</feature>
<comment type="caution">
    <text evidence="7">The sequence shown here is derived from an EMBL/GenBank/DDBJ whole genome shotgun (WGS) entry which is preliminary data.</text>
</comment>
<keyword evidence="8" id="KW-1185">Reference proteome</keyword>
<evidence type="ECO:0000256" key="1">
    <source>
        <dbReference type="ARBA" id="ARBA00004167"/>
    </source>
</evidence>